<evidence type="ECO:0000313" key="3">
    <source>
        <dbReference type="EMBL" id="SER47713.1"/>
    </source>
</evidence>
<evidence type="ECO:0000256" key="1">
    <source>
        <dbReference type="ARBA" id="ARBA00038494"/>
    </source>
</evidence>
<accession>A0A1H9PJI6</accession>
<dbReference type="CDD" id="cd02511">
    <property type="entry name" value="Beta4Glucosyltransferase"/>
    <property type="match status" value="1"/>
</dbReference>
<name>A0A1H9PJI6_9HYPH</name>
<dbReference type="STRING" id="1855383.SAMN05216548_12031"/>
<dbReference type="RefSeq" id="WP_092499493.1">
    <property type="nucleotide sequence ID" value="NZ_FOFG01000020.1"/>
</dbReference>
<dbReference type="InterPro" id="IPR001173">
    <property type="entry name" value="Glyco_trans_2-like"/>
</dbReference>
<gene>
    <name evidence="3" type="ORF">SAMN05216548_12031</name>
</gene>
<dbReference type="PANTHER" id="PTHR43630:SF2">
    <property type="entry name" value="GLYCOSYLTRANSFERASE"/>
    <property type="match status" value="1"/>
</dbReference>
<evidence type="ECO:0000313" key="4">
    <source>
        <dbReference type="Proteomes" id="UP000199647"/>
    </source>
</evidence>
<keyword evidence="3" id="KW-0808">Transferase</keyword>
<evidence type="ECO:0000259" key="2">
    <source>
        <dbReference type="Pfam" id="PF00535"/>
    </source>
</evidence>
<dbReference type="EMBL" id="FOFG01000020">
    <property type="protein sequence ID" value="SER47713.1"/>
    <property type="molecule type" value="Genomic_DNA"/>
</dbReference>
<reference evidence="3 4" key="1">
    <citation type="submission" date="2016-10" db="EMBL/GenBank/DDBJ databases">
        <authorList>
            <person name="de Groot N.N."/>
        </authorList>
    </citation>
    <scope>NUCLEOTIDE SEQUENCE [LARGE SCALE GENOMIC DNA]</scope>
    <source>
        <strain evidence="3 4">A52C2</strain>
    </source>
</reference>
<sequence length="296" mass="33456">MNEHSTFRAGFPEIAKASPGTEGLASAAPGTAKPVRSLTALIIAQDEEDCIARAVLSCRPFADEILVVDGGSRDGTADAAREAGARVLVNAWPGYARQRNFAAEHAGEDWVFFIDADEAVGSELAEAITAWKARPEADPLQAFAVTRMNNFFDTWWTKGERQVRLYNRRQHRIRNVLVHETPDATPDQIVQLPGRLWHFGFRSVGNLVMRFNRYTGLEAEKAYLGGRRFSLFRLMWRPPARFVQQYLVHRLCREGMAGFSASVLWVFYEVFTEIKLYELQWQARRTAPPQTPEALP</sequence>
<dbReference type="Proteomes" id="UP000199647">
    <property type="component" value="Unassembled WGS sequence"/>
</dbReference>
<keyword evidence="4" id="KW-1185">Reference proteome</keyword>
<feature type="domain" description="Glycosyltransferase 2-like" evidence="2">
    <location>
        <begin position="41"/>
        <end position="176"/>
    </location>
</feature>
<dbReference type="AlphaFoldDB" id="A0A1H9PJI6"/>
<dbReference type="Pfam" id="PF00535">
    <property type="entry name" value="Glycos_transf_2"/>
    <property type="match status" value="1"/>
</dbReference>
<proteinExistence type="inferred from homology"/>
<dbReference type="PANTHER" id="PTHR43630">
    <property type="entry name" value="POLY-BETA-1,6-N-ACETYL-D-GLUCOSAMINE SYNTHASE"/>
    <property type="match status" value="1"/>
</dbReference>
<comment type="similarity">
    <text evidence="1">Belongs to the glycosyltransferase 2 family. WaaE/KdtX subfamily.</text>
</comment>
<dbReference type="SUPFAM" id="SSF53448">
    <property type="entry name" value="Nucleotide-diphospho-sugar transferases"/>
    <property type="match status" value="1"/>
</dbReference>
<dbReference type="Gene3D" id="3.90.550.10">
    <property type="entry name" value="Spore Coat Polysaccharide Biosynthesis Protein SpsA, Chain A"/>
    <property type="match status" value="1"/>
</dbReference>
<protein>
    <submittedName>
        <fullName evidence="3">Glycosyltransferase involved in cell wall bisynthesis</fullName>
    </submittedName>
</protein>
<dbReference type="OrthoDB" id="8564828at2"/>
<dbReference type="InterPro" id="IPR029044">
    <property type="entry name" value="Nucleotide-diphossugar_trans"/>
</dbReference>
<organism evidence="3 4">
    <name type="scientific">Faunimonas pinastri</name>
    <dbReference type="NCBI Taxonomy" id="1855383"/>
    <lineage>
        <taxon>Bacteria</taxon>
        <taxon>Pseudomonadati</taxon>
        <taxon>Pseudomonadota</taxon>
        <taxon>Alphaproteobacteria</taxon>
        <taxon>Hyphomicrobiales</taxon>
        <taxon>Afifellaceae</taxon>
        <taxon>Faunimonas</taxon>
    </lineage>
</organism>
<dbReference type="GO" id="GO:0016740">
    <property type="term" value="F:transferase activity"/>
    <property type="evidence" value="ECO:0007669"/>
    <property type="project" value="UniProtKB-KW"/>
</dbReference>